<organism evidence="5">
    <name type="scientific">mine drainage metagenome</name>
    <dbReference type="NCBI Taxonomy" id="410659"/>
    <lineage>
        <taxon>unclassified sequences</taxon>
        <taxon>metagenomes</taxon>
        <taxon>ecological metagenomes</taxon>
    </lineage>
</organism>
<sequence length="278" mass="30398">MPRRGEANPALRARGPPVRVPPQPQLDARARVVVSIISHGHRDAVLALLRDLSRHARHSVARVVLTLNVAEPGLKAAAAAACAGVPLTIRRNARPRGFGENHNAAFRHARARAAVDAAAHFAVINPDVRLHADPFPALCAALALDPRAGCAYPDQLDARGLPCNPPRPVPTPVNLLRRYVAGGEQAQRAEWVNAAFAVFRASTYQALGGFDPRYRLYCEDVDLCLRLQLGGWRLARAACAVQHAGSRASRDSARHLYWHVRSLLTLWASDALKRWRAR</sequence>
<dbReference type="EC" id="2.4.1.-" evidence="5"/>
<dbReference type="SUPFAM" id="SSF53448">
    <property type="entry name" value="Nucleotide-diphospho-sugar transferases"/>
    <property type="match status" value="1"/>
</dbReference>
<dbReference type="GO" id="GO:0016757">
    <property type="term" value="F:glycosyltransferase activity"/>
    <property type="evidence" value="ECO:0007669"/>
    <property type="project" value="UniProtKB-KW"/>
</dbReference>
<evidence type="ECO:0000313" key="5">
    <source>
        <dbReference type="EMBL" id="OIQ85468.1"/>
    </source>
</evidence>
<evidence type="ECO:0000256" key="2">
    <source>
        <dbReference type="ARBA" id="ARBA00022676"/>
    </source>
</evidence>
<dbReference type="AlphaFoldDB" id="A0A1J5R0H0"/>
<keyword evidence="2 5" id="KW-0328">Glycosyltransferase</keyword>
<dbReference type="Gene3D" id="3.90.550.10">
    <property type="entry name" value="Spore Coat Polysaccharide Biosynthesis Protein SpsA, Chain A"/>
    <property type="match status" value="1"/>
</dbReference>
<reference evidence="5" key="1">
    <citation type="submission" date="2016-10" db="EMBL/GenBank/DDBJ databases">
        <title>Sequence of Gallionella enrichment culture.</title>
        <authorList>
            <person name="Poehlein A."/>
            <person name="Muehling M."/>
            <person name="Daniel R."/>
        </authorList>
    </citation>
    <scope>NUCLEOTIDE SEQUENCE</scope>
</reference>
<dbReference type="InterPro" id="IPR029044">
    <property type="entry name" value="Nucleotide-diphossugar_trans"/>
</dbReference>
<comment type="caution">
    <text evidence="5">The sequence shown here is derived from an EMBL/GenBank/DDBJ whole genome shotgun (WGS) entry which is preliminary data.</text>
</comment>
<evidence type="ECO:0000256" key="1">
    <source>
        <dbReference type="ARBA" id="ARBA00006739"/>
    </source>
</evidence>
<dbReference type="PANTHER" id="PTHR43179">
    <property type="entry name" value="RHAMNOSYLTRANSFERASE WBBL"/>
    <property type="match status" value="1"/>
</dbReference>
<proteinExistence type="inferred from homology"/>
<dbReference type="PANTHER" id="PTHR43179:SF12">
    <property type="entry name" value="GALACTOFURANOSYLTRANSFERASE GLFT2"/>
    <property type="match status" value="1"/>
</dbReference>
<accession>A0A1J5R0H0</accession>
<evidence type="ECO:0000256" key="3">
    <source>
        <dbReference type="ARBA" id="ARBA00022679"/>
    </source>
</evidence>
<keyword evidence="3 5" id="KW-0808">Transferase</keyword>
<feature type="region of interest" description="Disordered" evidence="4">
    <location>
        <begin position="1"/>
        <end position="23"/>
    </location>
</feature>
<comment type="similarity">
    <text evidence="1">Belongs to the glycosyltransferase 2 family.</text>
</comment>
<protein>
    <submittedName>
        <fullName evidence="5">Rhamnosyltransferase WbbL</fullName>
        <ecNumber evidence="5">2.4.1.-</ecNumber>
    </submittedName>
</protein>
<name>A0A1J5R0H0_9ZZZZ</name>
<gene>
    <name evidence="5" type="primary">wbbL_19</name>
    <name evidence="5" type="ORF">GALL_327000</name>
</gene>
<dbReference type="EMBL" id="MLJW01000542">
    <property type="protein sequence ID" value="OIQ85468.1"/>
    <property type="molecule type" value="Genomic_DNA"/>
</dbReference>
<evidence type="ECO:0000256" key="4">
    <source>
        <dbReference type="SAM" id="MobiDB-lite"/>
    </source>
</evidence>